<keyword evidence="1" id="KW-1133">Transmembrane helix</keyword>
<evidence type="ECO:0000313" key="3">
    <source>
        <dbReference type="Proteomes" id="UP000652761"/>
    </source>
</evidence>
<keyword evidence="1" id="KW-0812">Transmembrane</keyword>
<sequence>LVDGRAAHVHTCTARASSTVPRVFDPVFEGHVHLTVLDASGSCVVLNEGPVVRFSPLEVRLASSRGASNTVSRTRNLGRSGAYLSPEVCLSPDIFRVQQMPPTGYPSETGATAGIPWPFRNAFFSFAFAFLCLVVTFFHLTVE</sequence>
<dbReference type="Proteomes" id="UP000652761">
    <property type="component" value="Unassembled WGS sequence"/>
</dbReference>
<keyword evidence="1" id="KW-0472">Membrane</keyword>
<accession>A0A843VK23</accession>
<feature type="transmembrane region" description="Helical" evidence="1">
    <location>
        <begin position="122"/>
        <end position="142"/>
    </location>
</feature>
<gene>
    <name evidence="2" type="ORF">Taro_028106</name>
</gene>
<feature type="non-terminal residue" evidence="2">
    <location>
        <position position="143"/>
    </location>
</feature>
<proteinExistence type="predicted"/>
<protein>
    <submittedName>
        <fullName evidence="2">Uncharacterized protein</fullName>
    </submittedName>
</protein>
<evidence type="ECO:0000256" key="1">
    <source>
        <dbReference type="SAM" id="Phobius"/>
    </source>
</evidence>
<organism evidence="2 3">
    <name type="scientific">Colocasia esculenta</name>
    <name type="common">Wild taro</name>
    <name type="synonym">Arum esculentum</name>
    <dbReference type="NCBI Taxonomy" id="4460"/>
    <lineage>
        <taxon>Eukaryota</taxon>
        <taxon>Viridiplantae</taxon>
        <taxon>Streptophyta</taxon>
        <taxon>Embryophyta</taxon>
        <taxon>Tracheophyta</taxon>
        <taxon>Spermatophyta</taxon>
        <taxon>Magnoliopsida</taxon>
        <taxon>Liliopsida</taxon>
        <taxon>Araceae</taxon>
        <taxon>Aroideae</taxon>
        <taxon>Colocasieae</taxon>
        <taxon>Colocasia</taxon>
    </lineage>
</organism>
<reference evidence="2" key="1">
    <citation type="submission" date="2017-07" db="EMBL/GenBank/DDBJ databases">
        <title>Taro Niue Genome Assembly and Annotation.</title>
        <authorList>
            <person name="Atibalentja N."/>
            <person name="Keating K."/>
            <person name="Fields C.J."/>
        </authorList>
    </citation>
    <scope>NUCLEOTIDE SEQUENCE</scope>
    <source>
        <strain evidence="2">Niue_2</strain>
        <tissue evidence="2">Leaf</tissue>
    </source>
</reference>
<keyword evidence="3" id="KW-1185">Reference proteome</keyword>
<evidence type="ECO:0000313" key="2">
    <source>
        <dbReference type="EMBL" id="MQL95436.1"/>
    </source>
</evidence>
<comment type="caution">
    <text evidence="2">The sequence shown here is derived from an EMBL/GenBank/DDBJ whole genome shotgun (WGS) entry which is preliminary data.</text>
</comment>
<name>A0A843VK23_COLES</name>
<dbReference type="EMBL" id="NMUH01001793">
    <property type="protein sequence ID" value="MQL95436.1"/>
    <property type="molecule type" value="Genomic_DNA"/>
</dbReference>
<dbReference type="AlphaFoldDB" id="A0A843VK23"/>